<evidence type="ECO:0000313" key="6">
    <source>
        <dbReference type="Proteomes" id="UP000466952"/>
    </source>
</evidence>
<dbReference type="EMBL" id="JAFBJK010000002">
    <property type="protein sequence ID" value="MBT8724955.1"/>
    <property type="molecule type" value="Genomic_DNA"/>
</dbReference>
<name>A0A139K9X2_BACUN</name>
<dbReference type="Proteomes" id="UP000466952">
    <property type="component" value="Unassembled WGS sequence"/>
</dbReference>
<dbReference type="EMBL" id="WCTR01000002">
    <property type="protein sequence ID" value="KAB4215543.1"/>
    <property type="molecule type" value="Genomic_DNA"/>
</dbReference>
<accession>A0A139K9X2</accession>
<evidence type="ECO:0000313" key="4">
    <source>
        <dbReference type="EMBL" id="RGN95068.1"/>
    </source>
</evidence>
<reference evidence="3 8" key="3">
    <citation type="submission" date="2020-12" db="EMBL/GenBank/DDBJ databases">
        <title>Microorganisms.</title>
        <authorList>
            <person name="Matos J."/>
            <person name="Faleiro L."/>
            <person name="Duarte I."/>
        </authorList>
    </citation>
    <scope>NUCLEOTIDE SEQUENCE [LARGE SCALE GENOMIC DNA]</scope>
    <source>
        <strain evidence="3 8">PtFD3Pch2</strain>
    </source>
</reference>
<evidence type="ECO:0000313" key="7">
    <source>
        <dbReference type="Proteomes" id="UP000487221"/>
    </source>
</evidence>
<evidence type="ECO:0000313" key="5">
    <source>
        <dbReference type="Proteomes" id="UP000260759"/>
    </source>
</evidence>
<organism evidence="1 7">
    <name type="scientific">Bacteroides uniformis</name>
    <dbReference type="NCBI Taxonomy" id="820"/>
    <lineage>
        <taxon>Bacteria</taxon>
        <taxon>Pseudomonadati</taxon>
        <taxon>Bacteroidota</taxon>
        <taxon>Bacteroidia</taxon>
        <taxon>Bacteroidales</taxon>
        <taxon>Bacteroidaceae</taxon>
        <taxon>Bacteroides</taxon>
    </lineage>
</organism>
<dbReference type="AlphaFoldDB" id="A0A139K9X2"/>
<dbReference type="EMBL" id="QSVA01000005">
    <property type="protein sequence ID" value="RGN95068.1"/>
    <property type="molecule type" value="Genomic_DNA"/>
</dbReference>
<reference evidence="4 5" key="1">
    <citation type="submission" date="2018-08" db="EMBL/GenBank/DDBJ databases">
        <title>A genome reference for cultivated species of the human gut microbiota.</title>
        <authorList>
            <person name="Zou Y."/>
            <person name="Xue W."/>
            <person name="Luo G."/>
        </authorList>
    </citation>
    <scope>NUCLEOTIDE SEQUENCE [LARGE SCALE GENOMIC DNA]</scope>
    <source>
        <strain evidence="4 5">OM03-4</strain>
    </source>
</reference>
<evidence type="ECO:0000313" key="1">
    <source>
        <dbReference type="EMBL" id="KAB4180949.1"/>
    </source>
</evidence>
<dbReference type="Proteomes" id="UP001196342">
    <property type="component" value="Unassembled WGS sequence"/>
</dbReference>
<protein>
    <submittedName>
        <fullName evidence="1">Uncharacterized protein</fullName>
    </submittedName>
</protein>
<dbReference type="GeneID" id="98398716"/>
<evidence type="ECO:0000313" key="2">
    <source>
        <dbReference type="EMBL" id="KAB4215543.1"/>
    </source>
</evidence>
<proteinExistence type="predicted"/>
<dbReference type="Proteomes" id="UP000260759">
    <property type="component" value="Unassembled WGS sequence"/>
</dbReference>
<comment type="caution">
    <text evidence="1">The sequence shown here is derived from an EMBL/GenBank/DDBJ whole genome shotgun (WGS) entry which is preliminary data.</text>
</comment>
<keyword evidence="8" id="KW-1185">Reference proteome</keyword>
<evidence type="ECO:0000313" key="3">
    <source>
        <dbReference type="EMBL" id="MBT8724955.1"/>
    </source>
</evidence>
<gene>
    <name evidence="4" type="ORF">DXB37_07830</name>
    <name evidence="2" type="ORF">GAP55_04005</name>
    <name evidence="1" type="ORF">GAQ44_17930</name>
    <name evidence="3" type="ORF">JQN06_02050</name>
</gene>
<reference evidence="6 7" key="2">
    <citation type="journal article" date="2019" name="Nat. Med.">
        <title>A library of human gut bacterial isolates paired with longitudinal multiomics data enables mechanistic microbiome research.</title>
        <authorList>
            <person name="Poyet M."/>
            <person name="Groussin M."/>
            <person name="Gibbons S.M."/>
            <person name="Avila-Pacheco J."/>
            <person name="Jiang X."/>
            <person name="Kearney S.M."/>
            <person name="Perrotta A.R."/>
            <person name="Berdy B."/>
            <person name="Zhao S."/>
            <person name="Lieberman T.D."/>
            <person name="Swanson P.K."/>
            <person name="Smith M."/>
            <person name="Roesemann S."/>
            <person name="Alexander J.E."/>
            <person name="Rich S.A."/>
            <person name="Livny J."/>
            <person name="Vlamakis H."/>
            <person name="Clish C."/>
            <person name="Bullock K."/>
            <person name="Deik A."/>
            <person name="Scott J."/>
            <person name="Pierce K.A."/>
            <person name="Xavier R.J."/>
            <person name="Alm E.J."/>
        </authorList>
    </citation>
    <scope>NUCLEOTIDE SEQUENCE [LARGE SCALE GENOMIC DNA]</scope>
    <source>
        <strain evidence="2 6">BIOML-A11</strain>
        <strain evidence="1 7">BIOML-A19</strain>
    </source>
</reference>
<dbReference type="RefSeq" id="WP_004293677.1">
    <property type="nucleotide sequence ID" value="NZ_CACRTC010000002.1"/>
</dbReference>
<evidence type="ECO:0000313" key="8">
    <source>
        <dbReference type="Proteomes" id="UP001196342"/>
    </source>
</evidence>
<sequence>MMENIFILPGNEQELFNRYLDNNEYGPLKERLELVRKALSNKLSPDERNKHGLNVGVHELSMERKELERKIFQMALKSFAERVCDEQRALCEQGFWQAPCGKEAEYISSAPVPDLVTDVKQYKTICRWWEKLSDTRRLKVAAMFANELGPIYGHDTETLERIYSRWFLLSLDGKQRIYHSWTTNEKQTSPCHTKARE</sequence>
<dbReference type="Proteomes" id="UP000487221">
    <property type="component" value="Unassembled WGS sequence"/>
</dbReference>
<dbReference type="EMBL" id="WCTY01000037">
    <property type="protein sequence ID" value="KAB4180949.1"/>
    <property type="molecule type" value="Genomic_DNA"/>
</dbReference>